<name>A0ABW6WNL4_9ACTN</name>
<evidence type="ECO:0000313" key="2">
    <source>
        <dbReference type="Proteomes" id="UP001602245"/>
    </source>
</evidence>
<keyword evidence="2" id="KW-1185">Reference proteome</keyword>
<dbReference type="RefSeq" id="WP_040434179.1">
    <property type="nucleotide sequence ID" value="NZ_JBIAZU010000006.1"/>
</dbReference>
<dbReference type="Pfam" id="PF14435">
    <property type="entry name" value="SUKH-4"/>
    <property type="match status" value="1"/>
</dbReference>
<comment type="caution">
    <text evidence="1">The sequence shown here is derived from an EMBL/GenBank/DDBJ whole genome shotgun (WGS) entry which is preliminary data.</text>
</comment>
<protein>
    <submittedName>
        <fullName evidence="1">SUKH-4 family immunity protein</fullName>
    </submittedName>
</protein>
<gene>
    <name evidence="1" type="ORF">ACFY35_34770</name>
</gene>
<accession>A0ABW6WNL4</accession>
<proteinExistence type="predicted"/>
<organism evidence="1 2">
    <name type="scientific">Paractinoplanes globisporus</name>
    <dbReference type="NCBI Taxonomy" id="113565"/>
    <lineage>
        <taxon>Bacteria</taxon>
        <taxon>Bacillati</taxon>
        <taxon>Actinomycetota</taxon>
        <taxon>Actinomycetes</taxon>
        <taxon>Micromonosporales</taxon>
        <taxon>Micromonosporaceae</taxon>
        <taxon>Paractinoplanes</taxon>
    </lineage>
</organism>
<sequence>MSAPVEDVPGWESLPPSLRERFLAADLPVALLKLDDSANFLLGPELSEVDVPSLGRLLRFGHGIGLFAGEFCLDLATDAVYLVRPDDLPPNFVNSSLEQFGRSVRLVLRYEPDLTGEDAEAWADAAEEVRAGIARIDPAADKTDTYWDALYYELAEGTYSDF</sequence>
<dbReference type="EMBL" id="JBIAZU010000006">
    <property type="protein sequence ID" value="MFF5294633.1"/>
    <property type="molecule type" value="Genomic_DNA"/>
</dbReference>
<dbReference type="InterPro" id="IPR025851">
    <property type="entry name" value="SUKH-4"/>
</dbReference>
<dbReference type="Proteomes" id="UP001602245">
    <property type="component" value="Unassembled WGS sequence"/>
</dbReference>
<reference evidence="1 2" key="1">
    <citation type="submission" date="2024-10" db="EMBL/GenBank/DDBJ databases">
        <title>The Natural Products Discovery Center: Release of the First 8490 Sequenced Strains for Exploring Actinobacteria Biosynthetic Diversity.</title>
        <authorList>
            <person name="Kalkreuter E."/>
            <person name="Kautsar S.A."/>
            <person name="Yang D."/>
            <person name="Bader C.D."/>
            <person name="Teijaro C.N."/>
            <person name="Fluegel L."/>
            <person name="Davis C.M."/>
            <person name="Simpson J.R."/>
            <person name="Lauterbach L."/>
            <person name="Steele A.D."/>
            <person name="Gui C."/>
            <person name="Meng S."/>
            <person name="Li G."/>
            <person name="Viehrig K."/>
            <person name="Ye F."/>
            <person name="Su P."/>
            <person name="Kiefer A.F."/>
            <person name="Nichols A."/>
            <person name="Cepeda A.J."/>
            <person name="Yan W."/>
            <person name="Fan B."/>
            <person name="Jiang Y."/>
            <person name="Adhikari A."/>
            <person name="Zheng C.-J."/>
            <person name="Schuster L."/>
            <person name="Cowan T.M."/>
            <person name="Smanski M.J."/>
            <person name="Chevrette M.G."/>
            <person name="De Carvalho L.P.S."/>
            <person name="Shen B."/>
        </authorList>
    </citation>
    <scope>NUCLEOTIDE SEQUENCE [LARGE SCALE GENOMIC DNA]</scope>
    <source>
        <strain evidence="1 2">NPDC000087</strain>
    </source>
</reference>
<evidence type="ECO:0000313" key="1">
    <source>
        <dbReference type="EMBL" id="MFF5294633.1"/>
    </source>
</evidence>